<keyword evidence="2" id="KW-1133">Transmembrane helix</keyword>
<evidence type="ECO:0000256" key="2">
    <source>
        <dbReference type="SAM" id="Phobius"/>
    </source>
</evidence>
<sequence length="302" mass="33504">MVLLTEPKTPRSSRTSRRAALSSTPSSKSRSKSPRLTRSPAPPKPSPDKSKRAKSSSGPYQYDPGTTPWTLTCASHYNAFLSAHRPALRCVTFLVFSGIRDAGYTAFAYYSAPSMIGPYAYAFQVHQKPIRTKALHVFFMTNLPYLIYLPLIAAPVDVVVHTLQFFWGENMFFFEGGLLFAPYMVLHWFTLFLAYFAIYVRFVPVLWKPYFDFLEATLVLNDKVYARTLNTRRTPATRILHFLVFVALVAATVSALGRAEIVAALAAGARGTGYILMGFLASSTVTLGLGRLLVGMECGKVV</sequence>
<proteinExistence type="predicted"/>
<feature type="compositionally biased region" description="Low complexity" evidence="1">
    <location>
        <begin position="10"/>
        <end position="28"/>
    </location>
</feature>
<evidence type="ECO:0000256" key="1">
    <source>
        <dbReference type="SAM" id="MobiDB-lite"/>
    </source>
</evidence>
<comment type="caution">
    <text evidence="3">The sequence shown here is derived from an EMBL/GenBank/DDBJ whole genome shotgun (WGS) entry which is preliminary data.</text>
</comment>
<feature type="transmembrane region" description="Helical" evidence="2">
    <location>
        <begin position="273"/>
        <end position="294"/>
    </location>
</feature>
<keyword evidence="2" id="KW-0812">Transmembrane</keyword>
<protein>
    <submittedName>
        <fullName evidence="3">Uncharacterized protein</fullName>
    </submittedName>
</protein>
<gene>
    <name evidence="3" type="ORF">TeGR_g1412</name>
</gene>
<feature type="transmembrane region" description="Helical" evidence="2">
    <location>
        <begin position="179"/>
        <end position="200"/>
    </location>
</feature>
<name>A0ABQ6MKP1_9STRA</name>
<accession>A0ABQ6MKP1</accession>
<reference evidence="3 4" key="1">
    <citation type="journal article" date="2023" name="Commun. Biol.">
        <title>Genome analysis of Parmales, the sister group of diatoms, reveals the evolutionary specialization of diatoms from phago-mixotrophs to photoautotrophs.</title>
        <authorList>
            <person name="Ban H."/>
            <person name="Sato S."/>
            <person name="Yoshikawa S."/>
            <person name="Yamada K."/>
            <person name="Nakamura Y."/>
            <person name="Ichinomiya M."/>
            <person name="Sato N."/>
            <person name="Blanc-Mathieu R."/>
            <person name="Endo H."/>
            <person name="Kuwata A."/>
            <person name="Ogata H."/>
        </authorList>
    </citation>
    <scope>NUCLEOTIDE SEQUENCE [LARGE SCALE GENOMIC DNA]</scope>
</reference>
<feature type="transmembrane region" description="Helical" evidence="2">
    <location>
        <begin position="145"/>
        <end position="167"/>
    </location>
</feature>
<feature type="transmembrane region" description="Helical" evidence="2">
    <location>
        <begin position="242"/>
        <end position="267"/>
    </location>
</feature>
<feature type="region of interest" description="Disordered" evidence="1">
    <location>
        <begin position="1"/>
        <end position="61"/>
    </location>
</feature>
<organism evidence="3 4">
    <name type="scientific">Tetraparma gracilis</name>
    <dbReference type="NCBI Taxonomy" id="2962635"/>
    <lineage>
        <taxon>Eukaryota</taxon>
        <taxon>Sar</taxon>
        <taxon>Stramenopiles</taxon>
        <taxon>Ochrophyta</taxon>
        <taxon>Bolidophyceae</taxon>
        <taxon>Parmales</taxon>
        <taxon>Triparmaceae</taxon>
        <taxon>Tetraparma</taxon>
    </lineage>
</organism>
<dbReference type="Proteomes" id="UP001165060">
    <property type="component" value="Unassembled WGS sequence"/>
</dbReference>
<evidence type="ECO:0000313" key="4">
    <source>
        <dbReference type="Proteomes" id="UP001165060"/>
    </source>
</evidence>
<evidence type="ECO:0000313" key="3">
    <source>
        <dbReference type="EMBL" id="GMI28183.1"/>
    </source>
</evidence>
<keyword evidence="4" id="KW-1185">Reference proteome</keyword>
<dbReference type="EMBL" id="BRYB01001541">
    <property type="protein sequence ID" value="GMI28183.1"/>
    <property type="molecule type" value="Genomic_DNA"/>
</dbReference>
<keyword evidence="2" id="KW-0472">Membrane</keyword>